<accession>A0A0L8GDN4</accession>
<gene>
    <name evidence="1" type="ORF">OCBIM_22035219mg</name>
</gene>
<reference evidence="1" key="1">
    <citation type="submission" date="2015-07" db="EMBL/GenBank/DDBJ databases">
        <title>MeaNS - Measles Nucleotide Surveillance Program.</title>
        <authorList>
            <person name="Tran T."/>
            <person name="Druce J."/>
        </authorList>
    </citation>
    <scope>NUCLEOTIDE SEQUENCE</scope>
    <source>
        <strain evidence="1">UCB-OBI-ISO-001</strain>
        <tissue evidence="1">Gonad</tissue>
    </source>
</reference>
<sequence>MESKVDYDFVYLLWRQCLKGDSSGLFPLPFGSCRFGFYTLCFCLCSGCQGRSFCHILAHHKT</sequence>
<dbReference type="EMBL" id="KQ422320">
    <property type="protein sequence ID" value="KOF75122.1"/>
    <property type="molecule type" value="Genomic_DNA"/>
</dbReference>
<organism evidence="1">
    <name type="scientific">Octopus bimaculoides</name>
    <name type="common">California two-spotted octopus</name>
    <dbReference type="NCBI Taxonomy" id="37653"/>
    <lineage>
        <taxon>Eukaryota</taxon>
        <taxon>Metazoa</taxon>
        <taxon>Spiralia</taxon>
        <taxon>Lophotrochozoa</taxon>
        <taxon>Mollusca</taxon>
        <taxon>Cephalopoda</taxon>
        <taxon>Coleoidea</taxon>
        <taxon>Octopodiformes</taxon>
        <taxon>Octopoda</taxon>
        <taxon>Incirrata</taxon>
        <taxon>Octopodidae</taxon>
        <taxon>Octopus</taxon>
    </lineage>
</organism>
<dbReference type="AlphaFoldDB" id="A0A0L8GDN4"/>
<name>A0A0L8GDN4_OCTBM</name>
<evidence type="ECO:0000313" key="1">
    <source>
        <dbReference type="EMBL" id="KOF75122.1"/>
    </source>
</evidence>
<protein>
    <submittedName>
        <fullName evidence="1">Uncharacterized protein</fullName>
    </submittedName>
</protein>
<proteinExistence type="predicted"/>